<dbReference type="AlphaFoldDB" id="A0A2S6HPS3"/>
<evidence type="ECO:0000313" key="2">
    <source>
        <dbReference type="EMBL" id="PPK79567.1"/>
    </source>
</evidence>
<keyword evidence="3" id="KW-1185">Reference proteome</keyword>
<reference evidence="2 3" key="1">
    <citation type="submission" date="2018-02" db="EMBL/GenBank/DDBJ databases">
        <title>Genomic Encyclopedia of Archaeal and Bacterial Type Strains, Phase II (KMG-II): from individual species to whole genera.</title>
        <authorList>
            <person name="Goeker M."/>
        </authorList>
    </citation>
    <scope>NUCLEOTIDE SEQUENCE [LARGE SCALE GENOMIC DNA]</scope>
    <source>
        <strain evidence="2 3">DSM 3808</strain>
    </source>
</reference>
<gene>
    <name evidence="2" type="ORF">BXY41_10945</name>
</gene>
<feature type="region of interest" description="Disordered" evidence="1">
    <location>
        <begin position="26"/>
        <end position="60"/>
    </location>
</feature>
<dbReference type="RefSeq" id="WP_104437992.1">
    <property type="nucleotide sequence ID" value="NZ_PTJA01000009.1"/>
</dbReference>
<accession>A0A2S6HPS3</accession>
<dbReference type="EMBL" id="PTJA01000009">
    <property type="protein sequence ID" value="PPK79567.1"/>
    <property type="molecule type" value="Genomic_DNA"/>
</dbReference>
<evidence type="ECO:0008006" key="4">
    <source>
        <dbReference type="Google" id="ProtNLM"/>
    </source>
</evidence>
<evidence type="ECO:0000256" key="1">
    <source>
        <dbReference type="SAM" id="MobiDB-lite"/>
    </source>
</evidence>
<protein>
    <recommendedName>
        <fullName evidence="4">Lipoprotein</fullName>
    </recommendedName>
</protein>
<feature type="compositionally biased region" description="Polar residues" evidence="1">
    <location>
        <begin position="42"/>
        <end position="60"/>
    </location>
</feature>
<dbReference type="PROSITE" id="PS51257">
    <property type="entry name" value="PROKAR_LIPOPROTEIN"/>
    <property type="match status" value="1"/>
</dbReference>
<proteinExistence type="predicted"/>
<sequence>MKTFIKRTIITGFMVLCVGALSGCGKNRVKSPDETTAPAKASASTETEPTKVPSTAAQSTVISDSENATKESLKELGFIYNGKTITLLDFTDDQKMEAMLGKAEDTKTHTYSTSDGLNMDQLTGKTEKQYLYPDLVIKTIDAGENNKSYIYQIEITGSQYTTVRNVKVGDSFETLKEAYPEGNLIGGELSNEEDDFRFEEEDYANVMNFHIKNKKVSSIQIYSLID</sequence>
<organism evidence="2 3">
    <name type="scientific">Lacrimispora xylanisolvens</name>
    <dbReference type="NCBI Taxonomy" id="384636"/>
    <lineage>
        <taxon>Bacteria</taxon>
        <taxon>Bacillati</taxon>
        <taxon>Bacillota</taxon>
        <taxon>Clostridia</taxon>
        <taxon>Lachnospirales</taxon>
        <taxon>Lachnospiraceae</taxon>
        <taxon>Lacrimispora</taxon>
    </lineage>
</organism>
<comment type="caution">
    <text evidence="2">The sequence shown here is derived from an EMBL/GenBank/DDBJ whole genome shotgun (WGS) entry which is preliminary data.</text>
</comment>
<name>A0A2S6HPS3_9FIRM</name>
<dbReference type="Proteomes" id="UP000237749">
    <property type="component" value="Unassembled WGS sequence"/>
</dbReference>
<evidence type="ECO:0000313" key="3">
    <source>
        <dbReference type="Proteomes" id="UP000237749"/>
    </source>
</evidence>